<name>A0A926QSC3_9ACTN</name>
<reference evidence="3" key="2">
    <citation type="submission" date="2020-09" db="EMBL/GenBank/DDBJ databases">
        <authorList>
            <person name="Luo X."/>
        </authorList>
    </citation>
    <scope>NUCLEOTIDE SEQUENCE</scope>
    <source>
        <strain evidence="3">TRM S81-3</strain>
    </source>
</reference>
<gene>
    <name evidence="3" type="ORF">H0H10_22330</name>
</gene>
<sequence length="253" mass="26864">MPVRKTVVFAISAAVCTGALGGGCTQAPQSPSQDHGTPSSAAPRPAPPRPAAPPPPVRLLPELGPAMQARVPADTRQALVVSGRTQEANRARAALYERDTGHGWRLVAGPWRAHNGLRGWTSDHWIGDLRTPIGVFGLSDAGGRLPDPGTRLPYDQDPLFRAEGTGHLGEPLEGSFDYVVAVDYNRVTGTTPLDETRPMGEAKGGGVWIHVDHQGPTSACVSLSEDHMRALLRALDPERKPVVVMGPRADLAQ</sequence>
<dbReference type="EMBL" id="JACVQF010000200">
    <property type="protein sequence ID" value="MBD0421856.1"/>
    <property type="molecule type" value="Genomic_DNA"/>
</dbReference>
<evidence type="ECO:0008006" key="5">
    <source>
        <dbReference type="Google" id="ProtNLM"/>
    </source>
</evidence>
<dbReference type="AlphaFoldDB" id="A0A926QSC3"/>
<dbReference type="Proteomes" id="UP000621210">
    <property type="component" value="Unassembled WGS sequence"/>
</dbReference>
<feature type="region of interest" description="Disordered" evidence="1">
    <location>
        <begin position="24"/>
        <end position="57"/>
    </location>
</feature>
<reference evidence="3" key="1">
    <citation type="submission" date="2020-09" db="EMBL/GenBank/DDBJ databases">
        <title>Streptomyces grisecoloratus sp. nov., isolated from cotton soil.</title>
        <authorList>
            <person name="Xing L."/>
        </authorList>
    </citation>
    <scope>NUCLEOTIDE SEQUENCE</scope>
    <source>
        <strain evidence="3">TRM S81-3</strain>
    </source>
</reference>
<dbReference type="PANTHER" id="PTHR38589">
    <property type="entry name" value="BLR0621 PROTEIN"/>
    <property type="match status" value="1"/>
</dbReference>
<evidence type="ECO:0000256" key="1">
    <source>
        <dbReference type="SAM" id="MobiDB-lite"/>
    </source>
</evidence>
<feature type="compositionally biased region" description="Pro residues" evidence="1">
    <location>
        <begin position="44"/>
        <end position="57"/>
    </location>
</feature>
<evidence type="ECO:0000313" key="4">
    <source>
        <dbReference type="Proteomes" id="UP000621210"/>
    </source>
</evidence>
<feature type="signal peptide" evidence="2">
    <location>
        <begin position="1"/>
        <end position="21"/>
    </location>
</feature>
<protein>
    <recommendedName>
        <fullName evidence="5">Lipoprotein</fullName>
    </recommendedName>
</protein>
<comment type="caution">
    <text evidence="3">The sequence shown here is derived from an EMBL/GenBank/DDBJ whole genome shotgun (WGS) entry which is preliminary data.</text>
</comment>
<keyword evidence="2" id="KW-0732">Signal</keyword>
<organism evidence="3 4">
    <name type="scientific">Streptomyces griseicoloratus</name>
    <dbReference type="NCBI Taxonomy" id="2752516"/>
    <lineage>
        <taxon>Bacteria</taxon>
        <taxon>Bacillati</taxon>
        <taxon>Actinomycetota</taxon>
        <taxon>Actinomycetes</taxon>
        <taxon>Kitasatosporales</taxon>
        <taxon>Streptomycetaceae</taxon>
        <taxon>Streptomyces</taxon>
    </lineage>
</organism>
<accession>A0A926QSC3</accession>
<feature type="chain" id="PRO_5038776784" description="Lipoprotein" evidence="2">
    <location>
        <begin position="22"/>
        <end position="253"/>
    </location>
</feature>
<evidence type="ECO:0000313" key="3">
    <source>
        <dbReference type="EMBL" id="MBD0421856.1"/>
    </source>
</evidence>
<dbReference type="PANTHER" id="PTHR38589:SF1">
    <property type="entry name" value="BLR0621 PROTEIN"/>
    <property type="match status" value="1"/>
</dbReference>
<dbReference type="RefSeq" id="WP_188182802.1">
    <property type="nucleotide sequence ID" value="NZ_JACVQF010000200.1"/>
</dbReference>
<proteinExistence type="predicted"/>
<evidence type="ECO:0000256" key="2">
    <source>
        <dbReference type="SAM" id="SignalP"/>
    </source>
</evidence>
<dbReference type="PROSITE" id="PS51257">
    <property type="entry name" value="PROKAR_LIPOPROTEIN"/>
    <property type="match status" value="1"/>
</dbReference>
<feature type="compositionally biased region" description="Polar residues" evidence="1">
    <location>
        <begin position="26"/>
        <end position="37"/>
    </location>
</feature>
<keyword evidence="4" id="KW-1185">Reference proteome</keyword>